<organism evidence="1">
    <name type="scientific">Streptomyces haneummycinicus</name>
    <dbReference type="NCBI Taxonomy" id="3074435"/>
    <lineage>
        <taxon>Bacteria</taxon>
        <taxon>Bacillati</taxon>
        <taxon>Actinomycetota</taxon>
        <taxon>Actinomycetes</taxon>
        <taxon>Kitasatosporales</taxon>
        <taxon>Streptomycetaceae</taxon>
        <taxon>Streptomyces</taxon>
    </lineage>
</organism>
<protein>
    <submittedName>
        <fullName evidence="1">Uncharacterized protein</fullName>
    </submittedName>
</protein>
<evidence type="ECO:0000313" key="1">
    <source>
        <dbReference type="EMBL" id="BFO18224.1"/>
    </source>
</evidence>
<sequence>MPTAVPVGLLGSHRKTALVLGLMAAANDVLHPEPERLVDGDLLLLAAARMAAEQHFAQLGENVVGPDQPGVQRRLQVTGLGERRLAAVHEERRPCHRLRR</sequence>
<accession>A0AAT9HL24</accession>
<dbReference type="EMBL" id="AP035768">
    <property type="protein sequence ID" value="BFO18224.1"/>
    <property type="molecule type" value="Genomic_DNA"/>
</dbReference>
<name>A0AAT9HL24_9ACTN</name>
<gene>
    <name evidence="1" type="ORF">SHKM778_46120</name>
</gene>
<dbReference type="AlphaFoldDB" id="A0AAT9HL24"/>
<reference evidence="1" key="1">
    <citation type="submission" date="2024-06" db="EMBL/GenBank/DDBJ databases">
        <authorList>
            <consortium name="consrtm"/>
            <person name="Uemura M."/>
            <person name="Terahara T."/>
        </authorList>
    </citation>
    <scope>NUCLEOTIDE SEQUENCE</scope>
    <source>
        <strain evidence="1">KM77-8</strain>
    </source>
</reference>
<reference evidence="1" key="2">
    <citation type="submission" date="2024-07" db="EMBL/GenBank/DDBJ databases">
        <title>Streptomyces haneummycinica sp. nov., a new antibiotic-producing actinobacterium isolated from marine sediment.</title>
        <authorList>
            <person name="Uemura M."/>
            <person name="Hamada M."/>
            <person name="Hirano S."/>
            <person name="Kobayashi K."/>
            <person name="Ohshiro T."/>
            <person name="Kobayashi T."/>
            <person name="Terahara T."/>
        </authorList>
    </citation>
    <scope>NUCLEOTIDE SEQUENCE</scope>
    <source>
        <strain evidence="1">KM77-8</strain>
    </source>
</reference>
<proteinExistence type="predicted"/>